<gene>
    <name evidence="1" type="ORF">TRITD_7Av1G028270</name>
</gene>
<evidence type="ECO:0000313" key="1">
    <source>
        <dbReference type="EMBL" id="VAI70046.1"/>
    </source>
</evidence>
<organism evidence="1 2">
    <name type="scientific">Triticum turgidum subsp. durum</name>
    <name type="common">Durum wheat</name>
    <name type="synonym">Triticum durum</name>
    <dbReference type="NCBI Taxonomy" id="4567"/>
    <lineage>
        <taxon>Eukaryota</taxon>
        <taxon>Viridiplantae</taxon>
        <taxon>Streptophyta</taxon>
        <taxon>Embryophyta</taxon>
        <taxon>Tracheophyta</taxon>
        <taxon>Spermatophyta</taxon>
        <taxon>Magnoliopsida</taxon>
        <taxon>Liliopsida</taxon>
        <taxon>Poales</taxon>
        <taxon>Poaceae</taxon>
        <taxon>BOP clade</taxon>
        <taxon>Pooideae</taxon>
        <taxon>Triticodae</taxon>
        <taxon>Triticeae</taxon>
        <taxon>Triticinae</taxon>
        <taxon>Triticum</taxon>
    </lineage>
</organism>
<dbReference type="EMBL" id="LT934123">
    <property type="protein sequence ID" value="VAI70046.1"/>
    <property type="molecule type" value="Genomic_DNA"/>
</dbReference>
<accession>A0A9R1BIP7</accession>
<dbReference type="PANTHER" id="PTHR34835">
    <property type="entry name" value="OS07G0283600 PROTEIN-RELATED"/>
    <property type="match status" value="1"/>
</dbReference>
<name>A0A9R1BIP7_TRITD</name>
<evidence type="ECO:0000313" key="2">
    <source>
        <dbReference type="Proteomes" id="UP000324705"/>
    </source>
</evidence>
<dbReference type="Proteomes" id="UP000324705">
    <property type="component" value="Chromosome 7A"/>
</dbReference>
<reference evidence="1 2" key="1">
    <citation type="submission" date="2017-09" db="EMBL/GenBank/DDBJ databases">
        <authorList>
            <consortium name="International Durum Wheat Genome Sequencing Consortium (IDWGSC)"/>
            <person name="Milanesi L."/>
        </authorList>
    </citation>
    <scope>NUCLEOTIDE SEQUENCE [LARGE SCALE GENOMIC DNA]</scope>
    <source>
        <strain evidence="2">cv. Svevo</strain>
    </source>
</reference>
<dbReference type="PANTHER" id="PTHR34835:SF60">
    <property type="entry name" value="OS10G0490300 PROTEIN"/>
    <property type="match status" value="1"/>
</dbReference>
<dbReference type="Gramene" id="TRITD7Av1G028270.8">
    <property type="protein sequence ID" value="TRITD7Av1G028270.8"/>
    <property type="gene ID" value="TRITD7Av1G028270"/>
</dbReference>
<sequence length="646" mass="71521">MGRLRKVSHQDVPLVSSLESADSLDEAFVPNDFAEDGSHPVSPDLSRDEGEFNKALLKFYLNQKVKCLKRKLSSASRRNVRQKRSTDFPTCATFTTYSGKFFSGVVAGMCPRYQNVIQTYGMGCLLNFVRTEVPLRLVKWLASRFDAPSSEFQFERKFIPMTKYDIHDILDLPVDGEPLVSDPESGRDFILSQFNVSSIPPVSFFASKLKSTEVELSDEDIFICFMIVALSSFLCPNSSLSPSPKYLHIFRDCSSVCNYDLSGYVYEWLLSSIKKFKNSTKVASKRSMTSGGCHYAFAVCYLDQLNFGLHSVPDVKPRILAWRGNKVKQFSELDRNNSRSYGKRPLKRLFAPVNPQKSIEKSSASKDGDVPLCSDMLFEMNVQKSFGACFGFEAAQVVINLVQSRNKDKPKLFVQWSQSLVIDVLECLSLSTLNAKSVLTPKVYSSEGHSLNKFSFGAKSLSIQSFIDERKCETVVEKSSPEVQQQIPNLNEASPFVSGVVSVGGFHNPVVLSSSSPAPKVCDEGVVNEANVEAAIPVADLSSIKSPSHSIAGLIKKCEPKADDNGFQRPTFAQLNRTLGVQSNGDVTNGEPNVKQVDNSFGEPSPLVPIRLSQRFHNAVASCLWSLMTRGFVCPGRTGKMFTQPV</sequence>
<keyword evidence="2" id="KW-1185">Reference proteome</keyword>
<protein>
    <submittedName>
        <fullName evidence="1">Uncharacterized protein</fullName>
    </submittedName>
</protein>
<proteinExistence type="predicted"/>
<dbReference type="AlphaFoldDB" id="A0A9R1BIP7"/>